<evidence type="ECO:0000313" key="3">
    <source>
        <dbReference type="EMBL" id="KAG4422827.1"/>
    </source>
</evidence>
<dbReference type="AlphaFoldDB" id="A0A8H8BSW7"/>
<reference evidence="3" key="1">
    <citation type="submission" date="2021-02" db="EMBL/GenBank/DDBJ databases">
        <title>Genome sequence Cadophora malorum strain M34.</title>
        <authorList>
            <person name="Stefanovic E."/>
            <person name="Vu D."/>
            <person name="Scully C."/>
            <person name="Dijksterhuis J."/>
            <person name="Roader J."/>
            <person name="Houbraken J."/>
        </authorList>
    </citation>
    <scope>NUCLEOTIDE SEQUENCE</scope>
    <source>
        <strain evidence="3">M34</strain>
    </source>
</reference>
<evidence type="ECO:0000256" key="1">
    <source>
        <dbReference type="SAM" id="MobiDB-lite"/>
    </source>
</evidence>
<dbReference type="PANTHER" id="PTHR35910:SF6">
    <property type="entry name" value="2EXR DOMAIN-CONTAINING PROTEIN"/>
    <property type="match status" value="1"/>
</dbReference>
<dbReference type="Pfam" id="PF20150">
    <property type="entry name" value="2EXR"/>
    <property type="match status" value="1"/>
</dbReference>
<organism evidence="3 4">
    <name type="scientific">Cadophora malorum</name>
    <dbReference type="NCBI Taxonomy" id="108018"/>
    <lineage>
        <taxon>Eukaryota</taxon>
        <taxon>Fungi</taxon>
        <taxon>Dikarya</taxon>
        <taxon>Ascomycota</taxon>
        <taxon>Pezizomycotina</taxon>
        <taxon>Leotiomycetes</taxon>
        <taxon>Helotiales</taxon>
        <taxon>Ploettnerulaceae</taxon>
        <taxon>Cadophora</taxon>
    </lineage>
</organism>
<evidence type="ECO:0000259" key="2">
    <source>
        <dbReference type="Pfam" id="PF20150"/>
    </source>
</evidence>
<dbReference type="InterPro" id="IPR045518">
    <property type="entry name" value="2EXR"/>
</dbReference>
<keyword evidence="4" id="KW-1185">Reference proteome</keyword>
<accession>A0A8H8BSW7</accession>
<dbReference type="EMBL" id="JAFJYH010000043">
    <property type="protein sequence ID" value="KAG4422827.1"/>
    <property type="molecule type" value="Genomic_DNA"/>
</dbReference>
<proteinExistence type="predicted"/>
<evidence type="ECO:0000313" key="4">
    <source>
        <dbReference type="Proteomes" id="UP000664132"/>
    </source>
</evidence>
<dbReference type="Proteomes" id="UP000664132">
    <property type="component" value="Unassembled WGS sequence"/>
</dbReference>
<gene>
    <name evidence="3" type="ORF">IFR04_004049</name>
</gene>
<feature type="domain" description="2EXR" evidence="2">
    <location>
        <begin position="38"/>
        <end position="133"/>
    </location>
</feature>
<sequence>MIDQALLDWLAEWQNIDPSTGLLLQRAPNMTVASLKKFTIFAKLHLELQYMIWENCFHDSQIISIEYPDFGARLNHAGRPIIKMTYKHHALLQLCHDSRKVALSRLTPAFQINFVGTSLQGRICYLNPGKDALYFQDPILASHFFGVSFLPSRVAQQNLIDSMAIKHPATLRCLAIRNVRSGHFDLNQQLLDHCGQPEYIVLSRDSGLARGVESDIIQAINARNLKIDRIANADGSAHSPIVKSMTRKALRTMINIRKKRNGEETTKPVARLSSGSILST</sequence>
<dbReference type="OrthoDB" id="3461073at2759"/>
<comment type="caution">
    <text evidence="3">The sequence shown here is derived from an EMBL/GenBank/DDBJ whole genome shotgun (WGS) entry which is preliminary data.</text>
</comment>
<protein>
    <recommendedName>
        <fullName evidence="2">2EXR domain-containing protein</fullName>
    </recommendedName>
</protein>
<feature type="region of interest" description="Disordered" evidence="1">
    <location>
        <begin position="258"/>
        <end position="280"/>
    </location>
</feature>
<dbReference type="PANTHER" id="PTHR35910">
    <property type="entry name" value="2EXR DOMAIN-CONTAINING PROTEIN"/>
    <property type="match status" value="1"/>
</dbReference>
<name>A0A8H8BSW7_9HELO</name>